<accession>A0ABS7HBF9</accession>
<proteinExistence type="predicted"/>
<protein>
    <submittedName>
        <fullName evidence="1">Type II toxin-antitoxin system HicA family toxin</fullName>
    </submittedName>
</protein>
<dbReference type="RefSeq" id="WP_220371836.1">
    <property type="nucleotide sequence ID" value="NZ_JAEUAO010000002.1"/>
</dbReference>
<dbReference type="Pfam" id="PF07927">
    <property type="entry name" value="HicA_toxin"/>
    <property type="match status" value="1"/>
</dbReference>
<dbReference type="InterPro" id="IPR012933">
    <property type="entry name" value="HicA_mRNA_interferase"/>
</dbReference>
<sequence length="88" mass="10114">MKRRHLTTLRRIFERPISGSIRWSDIEALFIALGAEISEQEGSRVGVFLFGEVRVFHRPHPSPDTDKGAVASIRKWLESKGITHEQHH</sequence>
<name>A0ABS7HBF9_9HYPH</name>
<evidence type="ECO:0000313" key="2">
    <source>
        <dbReference type="Proteomes" id="UP000757604"/>
    </source>
</evidence>
<gene>
    <name evidence="1" type="ORF">JNB71_11050</name>
</gene>
<keyword evidence="2" id="KW-1185">Reference proteome</keyword>
<comment type="caution">
    <text evidence="1">The sequence shown here is derived from an EMBL/GenBank/DDBJ whole genome shotgun (WGS) entry which is preliminary data.</text>
</comment>
<dbReference type="EMBL" id="JAEUAO010000002">
    <property type="protein sequence ID" value="MBW9063857.1"/>
    <property type="molecule type" value="Genomic_DNA"/>
</dbReference>
<organism evidence="1 2">
    <name type="scientific">Rhizobium herbae</name>
    <dbReference type="NCBI Taxonomy" id="508661"/>
    <lineage>
        <taxon>Bacteria</taxon>
        <taxon>Pseudomonadati</taxon>
        <taxon>Pseudomonadota</taxon>
        <taxon>Alphaproteobacteria</taxon>
        <taxon>Hyphomicrobiales</taxon>
        <taxon>Rhizobiaceae</taxon>
        <taxon>Rhizobium/Agrobacterium group</taxon>
        <taxon>Rhizobium</taxon>
    </lineage>
</organism>
<reference evidence="1 2" key="1">
    <citation type="journal article" date="2021" name="MBio">
        <title>Poor Competitiveness of Bradyrhizobium in Pigeon Pea Root Colonization in Indian Soils.</title>
        <authorList>
            <person name="Chalasani D."/>
            <person name="Basu A."/>
            <person name="Pullabhotla S.V.S.R.N."/>
            <person name="Jorrin B."/>
            <person name="Neal A.L."/>
            <person name="Poole P.S."/>
            <person name="Podile A.R."/>
            <person name="Tkacz A."/>
        </authorList>
    </citation>
    <scope>NUCLEOTIDE SEQUENCE [LARGE SCALE GENOMIC DNA]</scope>
    <source>
        <strain evidence="1 2">HU44</strain>
    </source>
</reference>
<dbReference type="Proteomes" id="UP000757604">
    <property type="component" value="Unassembled WGS sequence"/>
</dbReference>
<evidence type="ECO:0000313" key="1">
    <source>
        <dbReference type="EMBL" id="MBW9063857.1"/>
    </source>
</evidence>